<evidence type="ECO:0000256" key="3">
    <source>
        <dbReference type="SAM" id="MobiDB-lite"/>
    </source>
</evidence>
<protein>
    <submittedName>
        <fullName evidence="4">Cyclin-dependent protein kinase inhibitor SMR13</fullName>
    </submittedName>
</protein>
<dbReference type="EMBL" id="JAAIUW010000009">
    <property type="protein sequence ID" value="KAF7816044.1"/>
    <property type="molecule type" value="Genomic_DNA"/>
</dbReference>
<accession>A0A834TF31</accession>
<organism evidence="4 5">
    <name type="scientific">Senna tora</name>
    <dbReference type="NCBI Taxonomy" id="362788"/>
    <lineage>
        <taxon>Eukaryota</taxon>
        <taxon>Viridiplantae</taxon>
        <taxon>Streptophyta</taxon>
        <taxon>Embryophyta</taxon>
        <taxon>Tracheophyta</taxon>
        <taxon>Spermatophyta</taxon>
        <taxon>Magnoliopsida</taxon>
        <taxon>eudicotyledons</taxon>
        <taxon>Gunneridae</taxon>
        <taxon>Pentapetalae</taxon>
        <taxon>rosids</taxon>
        <taxon>fabids</taxon>
        <taxon>Fabales</taxon>
        <taxon>Fabaceae</taxon>
        <taxon>Caesalpinioideae</taxon>
        <taxon>Cassia clade</taxon>
        <taxon>Senna</taxon>
    </lineage>
</organism>
<feature type="compositionally biased region" description="Low complexity" evidence="3">
    <location>
        <begin position="85"/>
        <end position="94"/>
    </location>
</feature>
<dbReference type="PANTHER" id="PTHR33142">
    <property type="entry name" value="CYCLIN-DEPENDENT PROTEIN KINASE INHIBITOR SMR13"/>
    <property type="match status" value="1"/>
</dbReference>
<dbReference type="GO" id="GO:0005634">
    <property type="term" value="C:nucleus"/>
    <property type="evidence" value="ECO:0007669"/>
    <property type="project" value="TreeGrafter"/>
</dbReference>
<keyword evidence="5" id="KW-1185">Reference proteome</keyword>
<dbReference type="Proteomes" id="UP000634136">
    <property type="component" value="Unassembled WGS sequence"/>
</dbReference>
<evidence type="ECO:0000313" key="4">
    <source>
        <dbReference type="EMBL" id="KAF7816044.1"/>
    </source>
</evidence>
<proteinExistence type="predicted"/>
<dbReference type="AlphaFoldDB" id="A0A834TF31"/>
<feature type="compositionally biased region" description="Low complexity" evidence="3">
    <location>
        <begin position="50"/>
        <end position="77"/>
    </location>
</feature>
<feature type="compositionally biased region" description="Basic residues" evidence="3">
    <location>
        <begin position="23"/>
        <end position="49"/>
    </location>
</feature>
<dbReference type="OrthoDB" id="1840446at2759"/>
<dbReference type="InterPro" id="IPR040389">
    <property type="entry name" value="SMR"/>
</dbReference>
<evidence type="ECO:0000256" key="2">
    <source>
        <dbReference type="ARBA" id="ARBA00023306"/>
    </source>
</evidence>
<dbReference type="PANTHER" id="PTHR33142:SF8">
    <property type="entry name" value="CYCLIN-DEPENDENT PROTEIN KINASE INHIBITOR SMR9"/>
    <property type="match status" value="1"/>
</dbReference>
<evidence type="ECO:0000313" key="5">
    <source>
        <dbReference type="Proteomes" id="UP000634136"/>
    </source>
</evidence>
<keyword evidence="2" id="KW-0131">Cell cycle</keyword>
<reference evidence="4" key="1">
    <citation type="submission" date="2020-09" db="EMBL/GenBank/DDBJ databases">
        <title>Genome-Enabled Discovery of Anthraquinone Biosynthesis in Senna tora.</title>
        <authorList>
            <person name="Kang S.-H."/>
            <person name="Pandey R.P."/>
            <person name="Lee C.-M."/>
            <person name="Sim J.-S."/>
            <person name="Jeong J.-T."/>
            <person name="Choi B.-S."/>
            <person name="Jung M."/>
            <person name="Ginzburg D."/>
            <person name="Zhao K."/>
            <person name="Won S.Y."/>
            <person name="Oh T.-J."/>
            <person name="Yu Y."/>
            <person name="Kim N.-H."/>
            <person name="Lee O.R."/>
            <person name="Lee T.-H."/>
            <person name="Bashyal P."/>
            <person name="Kim T.-S."/>
            <person name="Lee W.-H."/>
            <person name="Kawkins C."/>
            <person name="Kim C.-K."/>
            <person name="Kim J.S."/>
            <person name="Ahn B.O."/>
            <person name="Rhee S.Y."/>
            <person name="Sohng J.K."/>
        </authorList>
    </citation>
    <scope>NUCLEOTIDE SEQUENCE</scope>
    <source>
        <tissue evidence="4">Leaf</tissue>
    </source>
</reference>
<name>A0A834TF31_9FABA</name>
<sequence length="146" mass="15993">MAPLATPTSSSSSPVMKPTLRSSRTHPFKKPHHHKHKLIKHHHHKKINHNHNSSSSSSSSEATTSTVTTDNNNNEETAPPPPPSSSSSSCCSTPKGEKFRIPDISTCPPAPKKKLNLSTNNNHHFSPISFFAPPDLELFFFLSLPT</sequence>
<dbReference type="GO" id="GO:0032875">
    <property type="term" value="P:regulation of DNA endoreduplication"/>
    <property type="evidence" value="ECO:0007669"/>
    <property type="project" value="InterPro"/>
</dbReference>
<dbReference type="GO" id="GO:0004860">
    <property type="term" value="F:protein kinase inhibitor activity"/>
    <property type="evidence" value="ECO:0007669"/>
    <property type="project" value="UniProtKB-KW"/>
</dbReference>
<feature type="compositionally biased region" description="Low complexity" evidence="3">
    <location>
        <begin position="1"/>
        <end position="14"/>
    </location>
</feature>
<gene>
    <name evidence="4" type="ORF">G2W53_030013</name>
</gene>
<keyword evidence="1" id="KW-0649">Protein kinase inhibitor</keyword>
<evidence type="ECO:0000256" key="1">
    <source>
        <dbReference type="ARBA" id="ARBA00023013"/>
    </source>
</evidence>
<comment type="caution">
    <text evidence="4">The sequence shown here is derived from an EMBL/GenBank/DDBJ whole genome shotgun (WGS) entry which is preliminary data.</text>
</comment>
<feature type="region of interest" description="Disordered" evidence="3">
    <location>
        <begin position="1"/>
        <end position="107"/>
    </location>
</feature>